<evidence type="ECO:0000259" key="1">
    <source>
        <dbReference type="Pfam" id="PF07993"/>
    </source>
</evidence>
<accession>A0A6V8MDD3</accession>
<feature type="domain" description="Thioester reductase (TE)" evidence="1">
    <location>
        <begin position="6"/>
        <end position="210"/>
    </location>
</feature>
<dbReference type="InterPro" id="IPR036291">
    <property type="entry name" value="NAD(P)-bd_dom_sf"/>
</dbReference>
<dbReference type="RefSeq" id="WP_183352861.1">
    <property type="nucleotide sequence ID" value="NZ_BLXX01000001.1"/>
</dbReference>
<proteinExistence type="predicted"/>
<keyword evidence="3" id="KW-1185">Reference proteome</keyword>
<dbReference type="Pfam" id="PF07993">
    <property type="entry name" value="NAD_binding_4"/>
    <property type="match status" value="1"/>
</dbReference>
<reference evidence="3" key="1">
    <citation type="submission" date="2020-06" db="EMBL/GenBank/DDBJ databases">
        <title>Draft genomic sequence of Geomonas sp. Red330.</title>
        <authorList>
            <person name="Itoh H."/>
            <person name="Zhenxing X."/>
            <person name="Ushijima N."/>
            <person name="Masuda Y."/>
            <person name="Shiratori Y."/>
            <person name="Senoo K."/>
        </authorList>
    </citation>
    <scope>NUCLEOTIDE SEQUENCE [LARGE SCALE GENOMIC DNA]</scope>
    <source>
        <strain evidence="3">Red330</strain>
    </source>
</reference>
<dbReference type="PANTHER" id="PTHR43245:SF51">
    <property type="entry name" value="SHORT CHAIN DEHYDROGENASE_REDUCTASE FAMILY 42E, MEMBER 2"/>
    <property type="match status" value="1"/>
</dbReference>
<dbReference type="SUPFAM" id="SSF51735">
    <property type="entry name" value="NAD(P)-binding Rossmann-fold domains"/>
    <property type="match status" value="1"/>
</dbReference>
<evidence type="ECO:0000313" key="3">
    <source>
        <dbReference type="Proteomes" id="UP000556026"/>
    </source>
</evidence>
<dbReference type="InterPro" id="IPR050177">
    <property type="entry name" value="Lipid_A_modif_metabolic_enz"/>
</dbReference>
<protein>
    <recommendedName>
        <fullName evidence="1">Thioester reductase (TE) domain-containing protein</fullName>
    </recommendedName>
</protein>
<dbReference type="Proteomes" id="UP000556026">
    <property type="component" value="Unassembled WGS sequence"/>
</dbReference>
<dbReference type="PANTHER" id="PTHR43245">
    <property type="entry name" value="BIFUNCTIONAL POLYMYXIN RESISTANCE PROTEIN ARNA"/>
    <property type="match status" value="1"/>
</dbReference>
<comment type="caution">
    <text evidence="2">The sequence shown here is derived from an EMBL/GenBank/DDBJ whole genome shotgun (WGS) entry which is preliminary data.</text>
</comment>
<dbReference type="AlphaFoldDB" id="A0A6V8MDD3"/>
<dbReference type="EMBL" id="BLXX01000001">
    <property type="protein sequence ID" value="GFO58011.1"/>
    <property type="molecule type" value="Genomic_DNA"/>
</dbReference>
<dbReference type="Gene3D" id="3.40.50.720">
    <property type="entry name" value="NAD(P)-binding Rossmann-like Domain"/>
    <property type="match status" value="1"/>
</dbReference>
<sequence length="383" mass="41703">MTRFVLTGATGFLGSHLMAELLRDGHTVVALGRGSGESGLKERIARQLAWFGLDSEGDRVHCVEAELLKPRLGLGQAAYRELCSHPATIVHLASDTRFAPANRAASLATNVESLAAVLDFARDSAAPFFHYVSTAYVAPADCSLCREEPVAHGSFANIYEETKARAELQVAQRCRELGLPYSILRPSIVYGDCRTGRSNSFTALYHHVKALELIRGIYLNDLASQGGAKSRASGIALGPDGTLKLPLRIFLPRKGHLNLIPIDFFVAAATRIIAAPRPAAIYHLTSRTPSTMEELALFCEAFLGIAGIEIRYGEPPASLRPNPAEALFGKLIEPYRPYLSDTRSFDSTNLTAVAPGIAPPPLSYPIFERCMRYAVEVNWAHTR</sequence>
<dbReference type="InterPro" id="IPR013120">
    <property type="entry name" value="FAR_NAD-bd"/>
</dbReference>
<gene>
    <name evidence="2" type="ORF">GMST_03360</name>
</gene>
<evidence type="ECO:0000313" key="2">
    <source>
        <dbReference type="EMBL" id="GFO58011.1"/>
    </source>
</evidence>
<organism evidence="2 3">
    <name type="scientific">Geomonas silvestris</name>
    <dbReference type="NCBI Taxonomy" id="2740184"/>
    <lineage>
        <taxon>Bacteria</taxon>
        <taxon>Pseudomonadati</taxon>
        <taxon>Thermodesulfobacteriota</taxon>
        <taxon>Desulfuromonadia</taxon>
        <taxon>Geobacterales</taxon>
        <taxon>Geobacteraceae</taxon>
        <taxon>Geomonas</taxon>
    </lineage>
</organism>
<name>A0A6V8MDD3_9BACT</name>